<dbReference type="EMBL" id="CADCVR010000060">
    <property type="protein sequence ID" value="CAA9499343.1"/>
    <property type="molecule type" value="Genomic_DNA"/>
</dbReference>
<accession>A0A6J4SIF3</accession>
<name>A0A6J4SIF3_9ACTN</name>
<dbReference type="AlphaFoldDB" id="A0A6J4SIF3"/>
<evidence type="ECO:0000313" key="1">
    <source>
        <dbReference type="EMBL" id="CAA9499343.1"/>
    </source>
</evidence>
<gene>
    <name evidence="1" type="ORF">AVDCRST_MAG53-1843</name>
</gene>
<reference evidence="1" key="1">
    <citation type="submission" date="2020-02" db="EMBL/GenBank/DDBJ databases">
        <authorList>
            <person name="Meier V. D."/>
        </authorList>
    </citation>
    <scope>NUCLEOTIDE SEQUENCE</scope>
    <source>
        <strain evidence="1">AVDCRST_MAG53</strain>
    </source>
</reference>
<protein>
    <submittedName>
        <fullName evidence="1">Uncharacterized protein</fullName>
    </submittedName>
</protein>
<sequence>ERRNRRREREDCQPPAAPVRLGCLARLGHAHHRQRRALRDVRVHPRLDGPVGGLARRAADRRRLESRAGAQENAAWKALRYEETQRPWPSV</sequence>
<feature type="non-terminal residue" evidence="1">
    <location>
        <position position="91"/>
    </location>
</feature>
<feature type="non-terminal residue" evidence="1">
    <location>
        <position position="1"/>
    </location>
</feature>
<proteinExistence type="predicted"/>
<organism evidence="1">
    <name type="scientific">uncultured Solirubrobacteraceae bacterium</name>
    <dbReference type="NCBI Taxonomy" id="1162706"/>
    <lineage>
        <taxon>Bacteria</taxon>
        <taxon>Bacillati</taxon>
        <taxon>Actinomycetota</taxon>
        <taxon>Thermoleophilia</taxon>
        <taxon>Solirubrobacterales</taxon>
        <taxon>Solirubrobacteraceae</taxon>
        <taxon>environmental samples</taxon>
    </lineage>
</organism>